<dbReference type="SUPFAM" id="SSF53448">
    <property type="entry name" value="Nucleotide-diphospho-sugar transferases"/>
    <property type="match status" value="1"/>
</dbReference>
<dbReference type="RefSeq" id="WP_279297966.1">
    <property type="nucleotide sequence ID" value="NZ_JAOTIF010000013.1"/>
</dbReference>
<evidence type="ECO:0000313" key="4">
    <source>
        <dbReference type="EMBL" id="MCU7550526.1"/>
    </source>
</evidence>
<accession>A0A9X2XWH5</accession>
<organism evidence="4 5">
    <name type="scientific">Paraflavisolibacter caeni</name>
    <dbReference type="NCBI Taxonomy" id="2982496"/>
    <lineage>
        <taxon>Bacteria</taxon>
        <taxon>Pseudomonadati</taxon>
        <taxon>Bacteroidota</taxon>
        <taxon>Chitinophagia</taxon>
        <taxon>Chitinophagales</taxon>
        <taxon>Chitinophagaceae</taxon>
        <taxon>Paraflavisolibacter</taxon>
    </lineage>
</organism>
<dbReference type="SUPFAM" id="SSF53335">
    <property type="entry name" value="S-adenosyl-L-methionine-dependent methyltransferases"/>
    <property type="match status" value="1"/>
</dbReference>
<keyword evidence="5" id="KW-1185">Reference proteome</keyword>
<evidence type="ECO:0000259" key="3">
    <source>
        <dbReference type="PROSITE" id="PS51677"/>
    </source>
</evidence>
<dbReference type="Gene3D" id="3.20.20.370">
    <property type="entry name" value="Glycoside hydrolase/deacetylase"/>
    <property type="match status" value="1"/>
</dbReference>
<dbReference type="CDD" id="cd02440">
    <property type="entry name" value="AdoMet_MTases"/>
    <property type="match status" value="1"/>
</dbReference>
<dbReference type="PANTHER" id="PTHR34216:SF3">
    <property type="entry name" value="POLY-BETA-1,6-N-ACETYL-D-GLUCOSAMINE N-DEACETYLASE"/>
    <property type="match status" value="1"/>
</dbReference>
<dbReference type="EMBL" id="JAOTIF010000013">
    <property type="protein sequence ID" value="MCU7550526.1"/>
    <property type="molecule type" value="Genomic_DNA"/>
</dbReference>
<dbReference type="CDD" id="cd10918">
    <property type="entry name" value="CE4_NodB_like_5s_6s"/>
    <property type="match status" value="1"/>
</dbReference>
<feature type="domain" description="NodB homology" evidence="3">
    <location>
        <begin position="1013"/>
        <end position="1181"/>
    </location>
</feature>
<dbReference type="Gene3D" id="3.90.550.10">
    <property type="entry name" value="Spore Coat Polysaccharide Biosynthesis Protein SpsA, Chain A"/>
    <property type="match status" value="1"/>
</dbReference>
<protein>
    <submittedName>
        <fullName evidence="4">Glycosyltransferase</fullName>
        <ecNumber evidence="4">2.4.-.-</ecNumber>
    </submittedName>
</protein>
<keyword evidence="4" id="KW-0328">Glycosyltransferase</keyword>
<dbReference type="InterPro" id="IPR029044">
    <property type="entry name" value="Nucleotide-diphossugar_trans"/>
</dbReference>
<dbReference type="InterPro" id="IPR051398">
    <property type="entry name" value="Polysacch_Deacetylase"/>
</dbReference>
<name>A0A9X2XWH5_9BACT</name>
<keyword evidence="4" id="KW-0808">Transferase</keyword>
<dbReference type="InterPro" id="IPR001173">
    <property type="entry name" value="Glyco_trans_2-like"/>
</dbReference>
<dbReference type="Proteomes" id="UP001155483">
    <property type="component" value="Unassembled WGS sequence"/>
</dbReference>
<dbReference type="PROSITE" id="PS51677">
    <property type="entry name" value="NODB"/>
    <property type="match status" value="1"/>
</dbReference>
<dbReference type="InterPro" id="IPR008715">
    <property type="entry name" value="SAM-MeTfrase_NodS-like"/>
</dbReference>
<reference evidence="4" key="1">
    <citation type="submission" date="2022-09" db="EMBL/GenBank/DDBJ databases">
        <authorList>
            <person name="Yuan C."/>
            <person name="Ke Z."/>
        </authorList>
    </citation>
    <scope>NUCLEOTIDE SEQUENCE</scope>
    <source>
        <strain evidence="4">LB-8</strain>
    </source>
</reference>
<evidence type="ECO:0000313" key="5">
    <source>
        <dbReference type="Proteomes" id="UP001155483"/>
    </source>
</evidence>
<dbReference type="Gene3D" id="3.40.50.150">
    <property type="entry name" value="Vaccinia Virus protein VP39"/>
    <property type="match status" value="1"/>
</dbReference>
<reference evidence="4" key="2">
    <citation type="submission" date="2023-04" db="EMBL/GenBank/DDBJ databases">
        <title>Paracnuella aquatica gen. nov., sp. nov., a member of the family Chitinophagaceae isolated from a hot spring.</title>
        <authorList>
            <person name="Wang C."/>
        </authorList>
    </citation>
    <scope>NUCLEOTIDE SEQUENCE</scope>
    <source>
        <strain evidence="4">LB-8</strain>
    </source>
</reference>
<dbReference type="InterPro" id="IPR002509">
    <property type="entry name" value="NODB_dom"/>
</dbReference>
<proteinExistence type="predicted"/>
<dbReference type="GO" id="GO:0008757">
    <property type="term" value="F:S-adenosylmethionine-dependent methyltransferase activity"/>
    <property type="evidence" value="ECO:0007669"/>
    <property type="project" value="InterPro"/>
</dbReference>
<dbReference type="AlphaFoldDB" id="A0A9X2XWH5"/>
<comment type="subcellular location">
    <subcellularLocation>
        <location evidence="1">Secreted</location>
    </subcellularLocation>
</comment>
<evidence type="ECO:0000256" key="1">
    <source>
        <dbReference type="ARBA" id="ARBA00004613"/>
    </source>
</evidence>
<dbReference type="GO" id="GO:0016757">
    <property type="term" value="F:glycosyltransferase activity"/>
    <property type="evidence" value="ECO:0007669"/>
    <property type="project" value="UniProtKB-KW"/>
</dbReference>
<dbReference type="Pfam" id="PF01522">
    <property type="entry name" value="Polysacc_deac_1"/>
    <property type="match status" value="1"/>
</dbReference>
<evidence type="ECO:0000256" key="2">
    <source>
        <dbReference type="ARBA" id="ARBA00022729"/>
    </source>
</evidence>
<keyword evidence="2" id="KW-0732">Signal</keyword>
<dbReference type="InterPro" id="IPR029063">
    <property type="entry name" value="SAM-dependent_MTases_sf"/>
</dbReference>
<gene>
    <name evidence="4" type="ORF">OCK74_15515</name>
</gene>
<dbReference type="Pfam" id="PF00535">
    <property type="entry name" value="Glycos_transf_2"/>
    <property type="match status" value="1"/>
</dbReference>
<dbReference type="GO" id="GO:0009312">
    <property type="term" value="P:oligosaccharide biosynthetic process"/>
    <property type="evidence" value="ECO:0007669"/>
    <property type="project" value="InterPro"/>
</dbReference>
<dbReference type="GO" id="GO:0005576">
    <property type="term" value="C:extracellular region"/>
    <property type="evidence" value="ECO:0007669"/>
    <property type="project" value="UniProtKB-SubCell"/>
</dbReference>
<dbReference type="GO" id="GO:0016810">
    <property type="term" value="F:hydrolase activity, acting on carbon-nitrogen (but not peptide) bonds"/>
    <property type="evidence" value="ECO:0007669"/>
    <property type="project" value="InterPro"/>
</dbReference>
<dbReference type="Pfam" id="PF05401">
    <property type="entry name" value="NodS"/>
    <property type="match status" value="1"/>
</dbReference>
<dbReference type="PANTHER" id="PTHR34216">
    <property type="match status" value="1"/>
</dbReference>
<comment type="caution">
    <text evidence="4">The sequence shown here is derived from an EMBL/GenBank/DDBJ whole genome shotgun (WGS) entry which is preliminary data.</text>
</comment>
<dbReference type="EC" id="2.4.-.-" evidence="4"/>
<sequence>MISEQGNVQDVIEKRPIKVSIIIPSYNSASTIAETIHSVQNQTFNGWEVIVVDDGSTDETRSIINNLVGKDSRISIITQSNQGVCSARNTGITRAQFDWLLFLDSDDWIADNYLERMTNVLNAHSEIDGVHCGWTRVTPAGELVREMYGSALHDLFPVLAMHCPFAIHACIIRKSLVETAGGFDTSLKTCEDWDLWLKIARIGARFELVKEVMAFYRMRRHSLSSNATRFFRDAMRVLTQAHFPDDRLKGVNLLYPNGESPELLPVSKFYITIWIAGYLMGEGQDAKHLLSALTSEKAPSLEPYWVADSIFDAAIVPNCQTLSQWNLLYPQFEPAIDEFLSALEIQSECLGLAKRSKLNLVKMILQGTQISGAFSIGPYYTTFIEITEPIEDIYVENKGLERLYCVLRMEGQLLGTIELPICDGVVSAYVLKDATANQYHWPILGRFFENTVYCKSYPQNTNESKSFEEIHNTIGWTTFMQQLWNRPDWDINKFYDSGVKETSIKQVNEADVEVVEISQELPDILTTTENHHLIFSVGGVNAGIISIPVKDNLIRASEIRVAINVNSGLELCRVCVREALIGKTLKDPTPLVQRLRHAFNANKSQTVSTQNNIFSITDNKLITANSMLLGRRAGQMNLSISRRAALPSATAAPISEMAKAFNEPVIQLPANLNQADYVMYAPEFVAQLQDAQWSNALENEVKEVNVYGRQHFETLFSKQKDPWKYTHPYEQTKYEFTLSLLPRQKIDKALEIACAEGHFTEQLAPLVNNLTAADISKVALERTAHRCERFEHISYQNLDLVKDNLPGQFELIVCSEVLYYVGDLNKLRSVAKKIANALLPKGYLVMAHAHQVIDEPKKPGFDWGLSFGAKVIGETFAKIHSLRLVKEIRTPLYRVQLFQKTKPNIFSLLPINKPSIQFLDQPTPIPEDVMDSVRWNGGIPSGTTVISKLSTEKLPILMYHRVAPHGSQEMSRYRVSPGDFEEHLKFLKESGYYSVTLEDWTTAVTMKRPLPGLAVIFTFDDGYKDFYEYAWPLLKKYGFTATVFLVSGQVGQQNAWDEVYGEKLPLMGWEEIIELQQQGVEFGSHAATHQPLTSLTPTQIVEEGIRSRTSLQNELQRPVQLIAYPYGDTDTVVAHLLGACGYTIGVTTENRLSSFNDDPMRLPRIEVEGHFKLEEFIAKLS</sequence>
<dbReference type="InterPro" id="IPR011330">
    <property type="entry name" value="Glyco_hydro/deAcase_b/a-brl"/>
</dbReference>
<dbReference type="SUPFAM" id="SSF88713">
    <property type="entry name" value="Glycoside hydrolase/deacetylase"/>
    <property type="match status" value="1"/>
</dbReference>